<dbReference type="Proteomes" id="UP000221160">
    <property type="component" value="Segment"/>
</dbReference>
<accession>A0A173H2U7</accession>
<name>A0A173H2U7_9CAUD</name>
<sequence length="52" mass="6349">MYTHISHHMQIVHDVTGWDYDYDKMVDLVESYDDFGYTEVKTYIDRITNEEE</sequence>
<evidence type="ECO:0000313" key="2">
    <source>
        <dbReference type="Proteomes" id="UP000221160"/>
    </source>
</evidence>
<evidence type="ECO:0000313" key="1">
    <source>
        <dbReference type="EMBL" id="ANI24823.1"/>
    </source>
</evidence>
<organism evidence="1 2">
    <name type="scientific">Bacillus phage Smudge</name>
    <dbReference type="NCBI Taxonomy" id="1852566"/>
    <lineage>
        <taxon>Viruses</taxon>
        <taxon>Duplodnaviria</taxon>
        <taxon>Heunggongvirae</taxon>
        <taxon>Uroviricota</taxon>
        <taxon>Caudoviricetes</taxon>
        <taxon>Herelleviridae</taxon>
        <taxon>Bastillevirinae</taxon>
        <taxon>Wphvirus</taxon>
        <taxon>Wphvirus megatron</taxon>
    </lineage>
</organism>
<protein>
    <submittedName>
        <fullName evidence="1">Uncharacterized protein</fullName>
    </submittedName>
</protein>
<gene>
    <name evidence="1" type="ORF">SMUDGE_204</name>
</gene>
<reference evidence="1 2" key="1">
    <citation type="submission" date="2016-04" db="EMBL/GenBank/DDBJ databases">
        <authorList>
            <person name="Julius N."/>
            <person name="Cornell J."/>
            <person name="Berluti C."/>
            <person name="Schuhmacher Z."/>
            <person name="Giessler C."/>
            <person name="Himelright M."/>
            <person name="Boyd C."/>
            <person name="Nguyen J."/>
            <person name="Desmarais A."/>
            <person name="Gilliam B."/>
            <person name="Sutterfield B."/>
            <person name="Heatherly C."/>
            <person name="Del Gallo E."/>
            <person name="Nguyen B."/>
            <person name="Parada J."/>
            <person name="Tukruni M."/>
            <person name="Carson R."/>
            <person name="Temple L."/>
        </authorList>
    </citation>
    <scope>NUCLEOTIDE SEQUENCE [LARGE SCALE GENOMIC DNA]</scope>
</reference>
<dbReference type="EMBL" id="KX156152">
    <property type="protein sequence ID" value="ANI24823.1"/>
    <property type="molecule type" value="Genomic_DNA"/>
</dbReference>
<proteinExistence type="predicted"/>